<keyword evidence="3" id="KW-1185">Reference proteome</keyword>
<dbReference type="AlphaFoldDB" id="A0A248TKD9"/>
<evidence type="ECO:0000313" key="3">
    <source>
        <dbReference type="Proteomes" id="UP000215137"/>
    </source>
</evidence>
<dbReference type="Proteomes" id="UP000215137">
    <property type="component" value="Chromosome"/>
</dbReference>
<organism evidence="2 3">
    <name type="scientific">Cytobacillus kochii</name>
    <dbReference type="NCBI Taxonomy" id="859143"/>
    <lineage>
        <taxon>Bacteria</taxon>
        <taxon>Bacillati</taxon>
        <taxon>Bacillota</taxon>
        <taxon>Bacilli</taxon>
        <taxon>Bacillales</taxon>
        <taxon>Bacillaceae</taxon>
        <taxon>Cytobacillus</taxon>
    </lineage>
</organism>
<dbReference type="RefSeq" id="WP_095372246.1">
    <property type="nucleotide sequence ID" value="NZ_CP022983.1"/>
</dbReference>
<dbReference type="EMBL" id="CP022983">
    <property type="protein sequence ID" value="ASV68676.1"/>
    <property type="molecule type" value="Genomic_DNA"/>
</dbReference>
<sequence length="271" mass="31323">MNNHMKEFSWVGSQEDFVDRQNITYVNHIIVGRYGGNSNAGQYKNEDGCLVWLNEKEDWEFVIVLDAHNTAESAEKVLGLFEDGKAQIKPLLSMAASQKTFKMLEENIISMFQSKKFLSICQKTQGETACLIVVRKDKYIWWFSVGDCVLYLFHPELSSLGQYQLNQRQFYEWIGQVNTFEQEVPCYSVGIRELRQGENHLLLTTDGLLECPNEPYSNPQNIYHAFASSKEEESMKTLFRCIEENNVRDNTTIISWKTSILKKVTLPSDQT</sequence>
<name>A0A248TKD9_9BACI</name>
<dbReference type="InterPro" id="IPR001932">
    <property type="entry name" value="PPM-type_phosphatase-like_dom"/>
</dbReference>
<dbReference type="OrthoDB" id="7944398at2"/>
<protein>
    <submittedName>
        <fullName evidence="2">Protein phosphatase</fullName>
    </submittedName>
</protein>
<dbReference type="PROSITE" id="PS51746">
    <property type="entry name" value="PPM_2"/>
    <property type="match status" value="1"/>
</dbReference>
<evidence type="ECO:0000313" key="2">
    <source>
        <dbReference type="EMBL" id="ASV68676.1"/>
    </source>
</evidence>
<feature type="domain" description="PPM-type phosphatase" evidence="1">
    <location>
        <begin position="33"/>
        <end position="258"/>
    </location>
</feature>
<evidence type="ECO:0000259" key="1">
    <source>
        <dbReference type="PROSITE" id="PS51746"/>
    </source>
</evidence>
<dbReference type="KEGG" id="bko:CKF48_16120"/>
<gene>
    <name evidence="2" type="ORF">CKF48_16120</name>
</gene>
<accession>A0A248TKD9</accession>
<dbReference type="InterPro" id="IPR036457">
    <property type="entry name" value="PPM-type-like_dom_sf"/>
</dbReference>
<proteinExistence type="predicted"/>
<reference evidence="2 3" key="1">
    <citation type="submission" date="2017-08" db="EMBL/GenBank/DDBJ databases">
        <title>Complete Genome Sequence of Bacillus kochii Oregon-R-modENCODE STRAIN BDGP4, isolated from Drosophila melanogaster gut.</title>
        <authorList>
            <person name="Wan K.H."/>
            <person name="Yu C."/>
            <person name="Park S."/>
            <person name="Hammonds A.S."/>
            <person name="Booth B.W."/>
            <person name="Celniker S.E."/>
        </authorList>
    </citation>
    <scope>NUCLEOTIDE SEQUENCE [LARGE SCALE GENOMIC DNA]</scope>
    <source>
        <strain evidence="2 3">BDGP4</strain>
    </source>
</reference>
<dbReference type="Gene3D" id="3.60.40.10">
    <property type="entry name" value="PPM-type phosphatase domain"/>
    <property type="match status" value="1"/>
</dbReference>
<dbReference type="SUPFAM" id="SSF81606">
    <property type="entry name" value="PP2C-like"/>
    <property type="match status" value="1"/>
</dbReference>